<feature type="non-terminal residue" evidence="1">
    <location>
        <position position="75"/>
    </location>
</feature>
<dbReference type="EMBL" id="GG670628">
    <property type="protein sequence ID" value="EER20263.1"/>
    <property type="molecule type" value="Genomic_DNA"/>
</dbReference>
<dbReference type="InParanoid" id="C5K5I1"/>
<accession>C5K5I1</accession>
<feature type="non-terminal residue" evidence="1">
    <location>
        <position position="1"/>
    </location>
</feature>
<gene>
    <name evidence="1" type="ORF">Pmar_PMAR028408</name>
</gene>
<evidence type="ECO:0000313" key="1">
    <source>
        <dbReference type="EMBL" id="EER20263.1"/>
    </source>
</evidence>
<reference evidence="1 2" key="1">
    <citation type="submission" date="2008-07" db="EMBL/GenBank/DDBJ databases">
        <authorList>
            <person name="El-Sayed N."/>
            <person name="Caler E."/>
            <person name="Inman J."/>
            <person name="Amedeo P."/>
            <person name="Hass B."/>
            <person name="Wortman J."/>
        </authorList>
    </citation>
    <scope>NUCLEOTIDE SEQUENCE [LARGE SCALE GENOMIC DNA]</scope>
    <source>
        <strain evidence="2">ATCC 50983 / TXsc</strain>
    </source>
</reference>
<keyword evidence="2" id="KW-1185">Reference proteome</keyword>
<dbReference type="AlphaFoldDB" id="C5K5I1"/>
<dbReference type="RefSeq" id="XP_002788467.1">
    <property type="nucleotide sequence ID" value="XM_002788421.1"/>
</dbReference>
<evidence type="ECO:0000313" key="2">
    <source>
        <dbReference type="Proteomes" id="UP000007800"/>
    </source>
</evidence>
<dbReference type="GeneID" id="9053804"/>
<organism evidence="2">
    <name type="scientific">Perkinsus marinus (strain ATCC 50983 / TXsc)</name>
    <dbReference type="NCBI Taxonomy" id="423536"/>
    <lineage>
        <taxon>Eukaryota</taxon>
        <taxon>Sar</taxon>
        <taxon>Alveolata</taxon>
        <taxon>Perkinsozoa</taxon>
        <taxon>Perkinsea</taxon>
        <taxon>Perkinsida</taxon>
        <taxon>Perkinsidae</taxon>
        <taxon>Perkinsus</taxon>
    </lineage>
</organism>
<dbReference type="Proteomes" id="UP000007800">
    <property type="component" value="Unassembled WGS sequence"/>
</dbReference>
<protein>
    <submittedName>
        <fullName evidence="1">Uncharacterized protein</fullName>
    </submittedName>
</protein>
<name>C5K5I1_PERM5</name>
<proteinExistence type="predicted"/>
<sequence length="75" mass="8592">WAGYKASLDDNLQQVPWSASVDAINSAITLSIVRAARAHIPRGCVSSYKPYWSSELEVLRKQKNRIRHTLQVRRK</sequence>